<keyword evidence="3 7" id="KW-0812">Transmembrane</keyword>
<feature type="transmembrane region" description="Helical" evidence="7">
    <location>
        <begin position="43"/>
        <end position="61"/>
    </location>
</feature>
<evidence type="ECO:0000256" key="2">
    <source>
        <dbReference type="ARBA" id="ARBA00022519"/>
    </source>
</evidence>
<dbReference type="GO" id="GO:0005886">
    <property type="term" value="C:plasma membrane"/>
    <property type="evidence" value="ECO:0007669"/>
    <property type="project" value="UniProtKB-SubCell"/>
</dbReference>
<dbReference type="SUPFAM" id="SSF52540">
    <property type="entry name" value="P-loop containing nucleoside triphosphate hydrolases"/>
    <property type="match status" value="1"/>
</dbReference>
<feature type="domain" description="ABC transmembrane type-1" evidence="8">
    <location>
        <begin position="11"/>
        <end position="276"/>
    </location>
</feature>
<accession>A0AB72V7Y0</accession>
<dbReference type="RefSeq" id="WP_011896558.1">
    <property type="nucleotide sequence ID" value="NC_009342.1"/>
</dbReference>
<dbReference type="InterPro" id="IPR011527">
    <property type="entry name" value="ABC1_TM_dom"/>
</dbReference>
<dbReference type="Gene3D" id="3.40.50.300">
    <property type="entry name" value="P-loop containing nucleotide triphosphate hydrolases"/>
    <property type="match status" value="1"/>
</dbReference>
<dbReference type="InterPro" id="IPR039421">
    <property type="entry name" value="Type_1_exporter"/>
</dbReference>
<gene>
    <name evidence="9" type="ordered locus">cgR_0309</name>
</gene>
<evidence type="ECO:0000313" key="9">
    <source>
        <dbReference type="EMBL" id="BAF53273.1"/>
    </source>
</evidence>
<dbReference type="GO" id="GO:0034040">
    <property type="term" value="F:ATPase-coupled lipid transmembrane transporter activity"/>
    <property type="evidence" value="ECO:0007669"/>
    <property type="project" value="TreeGrafter"/>
</dbReference>
<keyword evidence="4" id="KW-1278">Translocase</keyword>
<feature type="transmembrane region" description="Helical" evidence="7">
    <location>
        <begin position="251"/>
        <end position="268"/>
    </location>
</feature>
<evidence type="ECO:0000256" key="7">
    <source>
        <dbReference type="SAM" id="Phobius"/>
    </source>
</evidence>
<feature type="transmembrane region" description="Helical" evidence="7">
    <location>
        <begin position="111"/>
        <end position="135"/>
    </location>
</feature>
<dbReference type="AlphaFoldDB" id="A0AB72V7Y0"/>
<dbReference type="GO" id="GO:0005524">
    <property type="term" value="F:ATP binding"/>
    <property type="evidence" value="ECO:0007669"/>
    <property type="project" value="InterPro"/>
</dbReference>
<dbReference type="Proteomes" id="UP000006698">
    <property type="component" value="Chromosome"/>
</dbReference>
<feature type="transmembrane region" description="Helical" evidence="7">
    <location>
        <begin position="141"/>
        <end position="163"/>
    </location>
</feature>
<evidence type="ECO:0000256" key="3">
    <source>
        <dbReference type="ARBA" id="ARBA00022692"/>
    </source>
</evidence>
<proteinExistence type="predicted"/>
<reference evidence="9" key="1">
    <citation type="journal article" date="2007" name="Microbiology">
        <title>Comparative analysis of the Corynebacterium glutamicum group and complete genome sequence of strain R.</title>
        <authorList>
            <person name="Yukawa H."/>
            <person name="Omumasaba C.A."/>
            <person name="Nonaka H."/>
            <person name="Kos P."/>
            <person name="Okai N."/>
            <person name="Suzuki N."/>
            <person name="Suda M."/>
            <person name="Tsuge Y."/>
            <person name="Watanabe J."/>
            <person name="Ikeda Y."/>
            <person name="Vertes A.A."/>
            <person name="Inui M."/>
        </authorList>
    </citation>
    <scope>NUCLEOTIDE SEQUENCE</scope>
    <source>
        <strain evidence="9">R</strain>
    </source>
</reference>
<dbReference type="KEGG" id="cgt:cgR_0309"/>
<evidence type="ECO:0000256" key="5">
    <source>
        <dbReference type="ARBA" id="ARBA00022989"/>
    </source>
</evidence>
<dbReference type="PANTHER" id="PTHR24221:SF654">
    <property type="entry name" value="ATP-BINDING CASSETTE SUB-FAMILY B MEMBER 6"/>
    <property type="match status" value="1"/>
</dbReference>
<dbReference type="EMBL" id="AP009044">
    <property type="protein sequence ID" value="BAF53273.1"/>
    <property type="molecule type" value="Genomic_DNA"/>
</dbReference>
<dbReference type="InterPro" id="IPR027417">
    <property type="entry name" value="P-loop_NTPase"/>
</dbReference>
<evidence type="ECO:0000259" key="8">
    <source>
        <dbReference type="PROSITE" id="PS50929"/>
    </source>
</evidence>
<sequence length="479" mass="51484">MPRLWRARRRLLLITLGVLGVLQAALAIIMSLSVSAVLSGDRGLIALLLATTLGLGAAQWIQKVVAEDLGQHYVHEVRRELVGAALVPGNANSLGVTVTRASNDLTAVRNWVTLGIVSLATGVPLIAIVLAALFVHDIRTGIAVAVPLLMCVAVLPVVARWTLKRARELRKKRGRMAARIADSVMAGELLHATGAIDRELNAVTRDSDRVVIAAVRRSWATGFSRALMAMAASLGTVSIVISGHLEVSEVAGIMMLLGVLATPVAELGRVVEYRQNYKAATRILIPLLQRGSEFKRSQQKLPGLQATEGIPGVYVKGISALPGERIYLHGSADATRKWVTSLSAMEEGTDAIVNGQRLSQLPLKQRRALIGIASAHHHLSRGSVSRLVGLRVPDATVEEIEQALEQVGLNNTGKQRLKNGGHPWSTSQINKLKIASATLRTPPLLVLEGITPENLLNYPGVIISTVQENPSETWRQVNI</sequence>
<dbReference type="PROSITE" id="PS50929">
    <property type="entry name" value="ABC_TM1F"/>
    <property type="match status" value="1"/>
</dbReference>
<dbReference type="Pfam" id="PF00664">
    <property type="entry name" value="ABC_membrane"/>
    <property type="match status" value="1"/>
</dbReference>
<dbReference type="GO" id="GO:0140359">
    <property type="term" value="F:ABC-type transporter activity"/>
    <property type="evidence" value="ECO:0007669"/>
    <property type="project" value="InterPro"/>
</dbReference>
<keyword evidence="5 7" id="KW-1133">Transmembrane helix</keyword>
<evidence type="ECO:0000256" key="4">
    <source>
        <dbReference type="ARBA" id="ARBA00022967"/>
    </source>
</evidence>
<feature type="transmembrane region" description="Helical" evidence="7">
    <location>
        <begin position="226"/>
        <end position="245"/>
    </location>
</feature>
<comment type="subcellular location">
    <subcellularLocation>
        <location evidence="1">Cell inner membrane</location>
        <topology evidence="1">Multi-pass membrane protein</topology>
    </subcellularLocation>
</comment>
<name>A0AB72V7Y0_CORGB</name>
<keyword evidence="2" id="KW-1003">Cell membrane</keyword>
<evidence type="ECO:0000256" key="6">
    <source>
        <dbReference type="ARBA" id="ARBA00023136"/>
    </source>
</evidence>
<evidence type="ECO:0000256" key="1">
    <source>
        <dbReference type="ARBA" id="ARBA00004429"/>
    </source>
</evidence>
<keyword evidence="6 7" id="KW-0472">Membrane</keyword>
<organism evidence="9">
    <name type="scientific">Corynebacterium glutamicum (strain R)</name>
    <dbReference type="NCBI Taxonomy" id="340322"/>
    <lineage>
        <taxon>Bacteria</taxon>
        <taxon>Bacillati</taxon>
        <taxon>Actinomycetota</taxon>
        <taxon>Actinomycetes</taxon>
        <taxon>Mycobacteriales</taxon>
        <taxon>Corynebacteriaceae</taxon>
        <taxon>Corynebacterium</taxon>
    </lineage>
</organism>
<protein>
    <recommendedName>
        <fullName evidence="8">ABC transmembrane type-1 domain-containing protein</fullName>
    </recommendedName>
</protein>
<dbReference type="SUPFAM" id="SSF90123">
    <property type="entry name" value="ABC transporter transmembrane region"/>
    <property type="match status" value="1"/>
</dbReference>
<dbReference type="InterPro" id="IPR036640">
    <property type="entry name" value="ABC1_TM_sf"/>
</dbReference>
<dbReference type="Gene3D" id="1.20.1560.10">
    <property type="entry name" value="ABC transporter type 1, transmembrane domain"/>
    <property type="match status" value="1"/>
</dbReference>
<dbReference type="PANTHER" id="PTHR24221">
    <property type="entry name" value="ATP-BINDING CASSETTE SUB-FAMILY B"/>
    <property type="match status" value="1"/>
</dbReference>
<keyword evidence="2" id="KW-0997">Cell inner membrane</keyword>